<evidence type="ECO:0000313" key="2">
    <source>
        <dbReference type="Proteomes" id="UP000178336"/>
    </source>
</evidence>
<dbReference type="AlphaFoldDB" id="A0A1F5GUM5"/>
<name>A0A1F5GUM5_9BACT</name>
<comment type="caution">
    <text evidence="1">The sequence shown here is derived from an EMBL/GenBank/DDBJ whole genome shotgun (WGS) entry which is preliminary data.</text>
</comment>
<accession>A0A1F5GUM5</accession>
<gene>
    <name evidence="1" type="ORF">A3A48_03610</name>
</gene>
<dbReference type="Proteomes" id="UP000178336">
    <property type="component" value="Unassembled WGS sequence"/>
</dbReference>
<evidence type="ECO:0000313" key="1">
    <source>
        <dbReference type="EMBL" id="OGD95497.1"/>
    </source>
</evidence>
<sequence length="65" mass="7416">MKKNPTYPKYYNVDDIPIIIELEGDEVAGYSGNGQPYPLGKAVIDGHEISRAEYLKLRKELYNLD</sequence>
<reference evidence="1 2" key="1">
    <citation type="journal article" date="2016" name="Nat. Commun.">
        <title>Thousands of microbial genomes shed light on interconnected biogeochemical processes in an aquifer system.</title>
        <authorList>
            <person name="Anantharaman K."/>
            <person name="Brown C.T."/>
            <person name="Hug L.A."/>
            <person name="Sharon I."/>
            <person name="Castelle C.J."/>
            <person name="Probst A.J."/>
            <person name="Thomas B.C."/>
            <person name="Singh A."/>
            <person name="Wilkins M.J."/>
            <person name="Karaoz U."/>
            <person name="Brodie E.L."/>
            <person name="Williams K.H."/>
            <person name="Hubbard S.S."/>
            <person name="Banfield J.F."/>
        </authorList>
    </citation>
    <scope>NUCLEOTIDE SEQUENCE [LARGE SCALE GENOMIC DNA]</scope>
</reference>
<dbReference type="EMBL" id="MFBN01000018">
    <property type="protein sequence ID" value="OGD95497.1"/>
    <property type="molecule type" value="Genomic_DNA"/>
</dbReference>
<dbReference type="STRING" id="1797724.A3A48_03610"/>
<organism evidence="1 2">
    <name type="scientific">Candidatus Curtissbacteria bacterium RIFCSPLOWO2_01_FULL_37_9</name>
    <dbReference type="NCBI Taxonomy" id="1797724"/>
    <lineage>
        <taxon>Bacteria</taxon>
        <taxon>Candidatus Curtissiibacteriota</taxon>
    </lineage>
</organism>
<protein>
    <submittedName>
        <fullName evidence="1">Uncharacterized protein</fullName>
    </submittedName>
</protein>
<proteinExistence type="predicted"/>